<evidence type="ECO:0000256" key="2">
    <source>
        <dbReference type="ARBA" id="ARBA00022723"/>
    </source>
</evidence>
<keyword evidence="3 5" id="KW-0456">Lyase</keyword>
<proteinExistence type="inferred from homology"/>
<dbReference type="Proteomes" id="UP000247772">
    <property type="component" value="Unassembled WGS sequence"/>
</dbReference>
<dbReference type="OrthoDB" id="86160at2"/>
<dbReference type="Gene3D" id="3.20.20.60">
    <property type="entry name" value="Phosphoenolpyruvate-binding domains"/>
    <property type="match status" value="1"/>
</dbReference>
<dbReference type="InterPro" id="IPR015813">
    <property type="entry name" value="Pyrv/PenolPyrv_kinase-like_dom"/>
</dbReference>
<reference evidence="6 7" key="1">
    <citation type="submission" date="2018-06" db="EMBL/GenBank/DDBJ databases">
        <title>Genomic Encyclopedia of Type Strains, Phase IV (KMG-V): Genome sequencing to study the core and pangenomes of soil and plant-associated prokaryotes.</title>
        <authorList>
            <person name="Whitman W."/>
        </authorList>
    </citation>
    <scope>NUCLEOTIDE SEQUENCE [LARGE SCALE GENOMIC DNA]</scope>
    <source>
        <strain evidence="6 7">SRCL-318</strain>
        <strain evidence="5 8">SRMrh-85</strain>
    </source>
</reference>
<dbReference type="GO" id="GO:0005737">
    <property type="term" value="C:cytoplasm"/>
    <property type="evidence" value="ECO:0007669"/>
    <property type="project" value="TreeGrafter"/>
</dbReference>
<dbReference type="EC" id="4.1.2.20" evidence="5"/>
<accession>A0A2U1A9S6</accession>
<keyword evidence="8" id="KW-1185">Reference proteome</keyword>
<dbReference type="Proteomes" id="UP000533533">
    <property type="component" value="Unassembled WGS sequence"/>
</dbReference>
<evidence type="ECO:0000313" key="6">
    <source>
        <dbReference type="EMBL" id="PYE21183.1"/>
    </source>
</evidence>
<name>A0A2U1A9S6_9BURK</name>
<dbReference type="EC" id="4.1.2.52" evidence="5"/>
<evidence type="ECO:0000313" key="7">
    <source>
        <dbReference type="Proteomes" id="UP000247772"/>
    </source>
</evidence>
<organism evidence="6 7">
    <name type="scientific">Paraburkholderia silvatlantica</name>
    <dbReference type="NCBI Taxonomy" id="321895"/>
    <lineage>
        <taxon>Bacteria</taxon>
        <taxon>Pseudomonadati</taxon>
        <taxon>Pseudomonadota</taxon>
        <taxon>Betaproteobacteria</taxon>
        <taxon>Burkholderiales</taxon>
        <taxon>Burkholderiaceae</taxon>
        <taxon>Paraburkholderia</taxon>
    </lineage>
</organism>
<dbReference type="SUPFAM" id="SSF51621">
    <property type="entry name" value="Phosphoenolpyruvate/pyruvate domain"/>
    <property type="match status" value="1"/>
</dbReference>
<dbReference type="PANTHER" id="PTHR30502:SF0">
    <property type="entry name" value="PHOSPHOENOLPYRUVATE CARBOXYLASE FAMILY PROTEIN"/>
    <property type="match status" value="1"/>
</dbReference>
<evidence type="ECO:0000256" key="1">
    <source>
        <dbReference type="ARBA" id="ARBA00005568"/>
    </source>
</evidence>
<evidence type="ECO:0000256" key="3">
    <source>
        <dbReference type="ARBA" id="ARBA00023239"/>
    </source>
</evidence>
<dbReference type="InterPro" id="IPR005000">
    <property type="entry name" value="Aldolase/citrate-lyase_domain"/>
</dbReference>
<dbReference type="InterPro" id="IPR040442">
    <property type="entry name" value="Pyrv_kinase-like_dom_sf"/>
</dbReference>
<comment type="similarity">
    <text evidence="1">Belongs to the HpcH/HpaI aldolase family.</text>
</comment>
<comment type="caution">
    <text evidence="6">The sequence shown here is derived from an EMBL/GenBank/DDBJ whole genome shotgun (WGS) entry which is preliminary data.</text>
</comment>
<keyword evidence="2" id="KW-0479">Metal-binding</keyword>
<dbReference type="GO" id="GO:0008672">
    <property type="term" value="F:2-dehydro-3-deoxyglucarate aldolase activity"/>
    <property type="evidence" value="ECO:0007669"/>
    <property type="project" value="UniProtKB-EC"/>
</dbReference>
<dbReference type="InterPro" id="IPR050251">
    <property type="entry name" value="HpcH-HpaI_aldolase"/>
</dbReference>
<dbReference type="AlphaFoldDB" id="A0A2U1A9S6"/>
<gene>
    <name evidence="6" type="ORF">C7410_11526</name>
    <name evidence="5" type="ORF">FHX59_005083</name>
</gene>
<dbReference type="EMBL" id="JACHVZ010000014">
    <property type="protein sequence ID" value="MBB2930620.1"/>
    <property type="molecule type" value="Genomic_DNA"/>
</dbReference>
<dbReference type="PANTHER" id="PTHR30502">
    <property type="entry name" value="2-KETO-3-DEOXY-L-RHAMNONATE ALDOLASE"/>
    <property type="match status" value="1"/>
</dbReference>
<dbReference type="RefSeq" id="WP_110385635.1">
    <property type="nucleotide sequence ID" value="NZ_JACHVZ010000014.1"/>
</dbReference>
<protein>
    <submittedName>
        <fullName evidence="6">2-dehydro-3-deoxyglucarate aldolase/4-hydroxy-2-oxoheptanedioate aldolase</fullName>
        <ecNumber evidence="5">4.1.2.20</ecNumber>
        <ecNumber evidence="5">4.1.2.52</ecNumber>
    </submittedName>
</protein>
<evidence type="ECO:0000313" key="5">
    <source>
        <dbReference type="EMBL" id="MBB2930620.1"/>
    </source>
</evidence>
<dbReference type="GO" id="GO:0046872">
    <property type="term" value="F:metal ion binding"/>
    <property type="evidence" value="ECO:0007669"/>
    <property type="project" value="UniProtKB-KW"/>
</dbReference>
<evidence type="ECO:0000313" key="8">
    <source>
        <dbReference type="Proteomes" id="UP000533533"/>
    </source>
</evidence>
<feature type="domain" description="HpcH/HpaI aldolase/citrate lyase" evidence="4">
    <location>
        <begin position="30"/>
        <end position="239"/>
    </location>
</feature>
<dbReference type="Pfam" id="PF03328">
    <property type="entry name" value="HpcH_HpaI"/>
    <property type="match status" value="1"/>
</dbReference>
<evidence type="ECO:0000259" key="4">
    <source>
        <dbReference type="Pfam" id="PF03328"/>
    </source>
</evidence>
<dbReference type="EMBL" id="QJSQ01000015">
    <property type="protein sequence ID" value="PYE21183.1"/>
    <property type="molecule type" value="Genomic_DNA"/>
</dbReference>
<sequence length="254" mass="26355">MPNRPEVFDPPKPKTLHELFATGRRLSCAWFSVGSATLFEIGAAARPDLAVIDRQHGLWDRGAMEAAIGLVRYQLPVVVRVAENSAHAIAEALDAGAASVLVPLVESADEARRAVAHGRYPPFGARSGGGVRPLLAGLAAMKADGERISIGVMIETVAGVEQVEAIAAVQGLGYLFVGTGDLALSRNGAPGAIERDCSRILAAAHAHGLPCGIFTGDEADACAQLANGFDFAVVANDIDVVRGGFERAVAALRA</sequence>